<sequence length="335" mass="36007">MANQVSVGFQLNDSIVQGPNFFPNANVYGGPQYATSASGVQLDAMNFFPQNFVPQNFVPHNFSPQNFTPQNFSSQFMAPSAQASQCPISQSQCEQLLSYLSILKDNSASGSGVPSAHQAATVMVATSDNPSSSNFAPNFSASSSLPTLKCFDFPHSSSDNGLFCSSPSSYLPPNSSADISIPSASTLQPILENSASAQPILDISASAPPVLENSASFHPISDPITSIDSTPSGSSDFVHAPTSSPSFCPRRSTRPHNPPAYLTDYSCKTVASDEWWTRKIAACPTAKTFKNKRLPNRELMNIIHFFLGMVKSSKLDPSHSYITLHHIEATLILEM</sequence>
<accession>A0A8J4QS47</accession>
<organism evidence="1 2">
    <name type="scientific">Castanea mollissima</name>
    <name type="common">Chinese chestnut</name>
    <dbReference type="NCBI Taxonomy" id="60419"/>
    <lineage>
        <taxon>Eukaryota</taxon>
        <taxon>Viridiplantae</taxon>
        <taxon>Streptophyta</taxon>
        <taxon>Embryophyta</taxon>
        <taxon>Tracheophyta</taxon>
        <taxon>Spermatophyta</taxon>
        <taxon>Magnoliopsida</taxon>
        <taxon>eudicotyledons</taxon>
        <taxon>Gunneridae</taxon>
        <taxon>Pentapetalae</taxon>
        <taxon>rosids</taxon>
        <taxon>fabids</taxon>
        <taxon>Fagales</taxon>
        <taxon>Fagaceae</taxon>
        <taxon>Castanea</taxon>
    </lineage>
</organism>
<dbReference type="EMBL" id="JRKL02003440">
    <property type="protein sequence ID" value="KAF3955250.1"/>
    <property type="molecule type" value="Genomic_DNA"/>
</dbReference>
<proteinExistence type="predicted"/>
<dbReference type="AlphaFoldDB" id="A0A8J4QS47"/>
<dbReference type="Proteomes" id="UP000737018">
    <property type="component" value="Unassembled WGS sequence"/>
</dbReference>
<reference evidence="1" key="1">
    <citation type="submission" date="2020-03" db="EMBL/GenBank/DDBJ databases">
        <title>Castanea mollissima Vanexum genome sequencing.</title>
        <authorList>
            <person name="Staton M."/>
        </authorList>
    </citation>
    <scope>NUCLEOTIDE SEQUENCE</scope>
    <source>
        <tissue evidence="1">Leaf</tissue>
    </source>
</reference>
<name>A0A8J4QS47_9ROSI</name>
<gene>
    <name evidence="1" type="ORF">CMV_019512</name>
</gene>
<protein>
    <submittedName>
        <fullName evidence="1">Uncharacterized protein</fullName>
    </submittedName>
</protein>
<comment type="caution">
    <text evidence="1">The sequence shown here is derived from an EMBL/GenBank/DDBJ whole genome shotgun (WGS) entry which is preliminary data.</text>
</comment>
<evidence type="ECO:0000313" key="1">
    <source>
        <dbReference type="EMBL" id="KAF3955250.1"/>
    </source>
</evidence>
<evidence type="ECO:0000313" key="2">
    <source>
        <dbReference type="Proteomes" id="UP000737018"/>
    </source>
</evidence>
<keyword evidence="2" id="KW-1185">Reference proteome</keyword>